<organism evidence="1 2">
    <name type="scientific">Iningainema tapete BLCC-T55</name>
    <dbReference type="NCBI Taxonomy" id="2748662"/>
    <lineage>
        <taxon>Bacteria</taxon>
        <taxon>Bacillati</taxon>
        <taxon>Cyanobacteriota</taxon>
        <taxon>Cyanophyceae</taxon>
        <taxon>Nostocales</taxon>
        <taxon>Scytonemataceae</taxon>
        <taxon>Iningainema tapete</taxon>
    </lineage>
</organism>
<sequence length="46" mass="5206">MEGKPLPLKQLLELAMIKSQDIEEMKKRSHPTVKPFINATVRSANS</sequence>
<dbReference type="Proteomes" id="UP000629098">
    <property type="component" value="Unassembled WGS sequence"/>
</dbReference>
<evidence type="ECO:0000313" key="2">
    <source>
        <dbReference type="Proteomes" id="UP000629098"/>
    </source>
</evidence>
<reference evidence="1" key="1">
    <citation type="submission" date="2020-09" db="EMBL/GenBank/DDBJ databases">
        <title>Iningainema tapete sp. nov. (Scytonemataceae, Cyanobacteria) from greenhouses in central Florida (USA) produces two types of nodularin with biosynthetic potential for microcystin-LR and anabaenopeptins.</title>
        <authorList>
            <person name="Berthold D.E."/>
            <person name="Lefler F.W."/>
            <person name="Huang I.-S."/>
            <person name="Abdulla H."/>
            <person name="Zimba P.V."/>
            <person name="Laughinghouse H.D. IV."/>
        </authorList>
    </citation>
    <scope>NUCLEOTIDE SEQUENCE</scope>
    <source>
        <strain evidence="1">BLCCT55</strain>
    </source>
</reference>
<proteinExistence type="predicted"/>
<evidence type="ECO:0000313" key="1">
    <source>
        <dbReference type="EMBL" id="MBD2771149.1"/>
    </source>
</evidence>
<protein>
    <submittedName>
        <fullName evidence="1">Uncharacterized protein</fullName>
    </submittedName>
</protein>
<name>A0A8J7C493_9CYAN</name>
<comment type="caution">
    <text evidence="1">The sequence shown here is derived from an EMBL/GenBank/DDBJ whole genome shotgun (WGS) entry which is preliminary data.</text>
</comment>
<gene>
    <name evidence="1" type="ORF">ICL16_03175</name>
</gene>
<dbReference type="AlphaFoldDB" id="A0A8J7C493"/>
<keyword evidence="2" id="KW-1185">Reference proteome</keyword>
<dbReference type="RefSeq" id="WP_190825442.1">
    <property type="nucleotide sequence ID" value="NZ_CAWPPI010000013.1"/>
</dbReference>
<accession>A0A8J7C493</accession>
<dbReference type="EMBL" id="JACXAE010000013">
    <property type="protein sequence ID" value="MBD2771149.1"/>
    <property type="molecule type" value="Genomic_DNA"/>
</dbReference>